<proteinExistence type="predicted"/>
<dbReference type="AlphaFoldDB" id="X1F838"/>
<dbReference type="PROSITE" id="PS50096">
    <property type="entry name" value="IQ"/>
    <property type="match status" value="1"/>
</dbReference>
<comment type="caution">
    <text evidence="2">The sequence shown here is derived from an EMBL/GenBank/DDBJ whole genome shotgun (WGS) entry which is preliminary data.</text>
</comment>
<organism evidence="2">
    <name type="scientific">marine sediment metagenome</name>
    <dbReference type="NCBI Taxonomy" id="412755"/>
    <lineage>
        <taxon>unclassified sequences</taxon>
        <taxon>metagenomes</taxon>
        <taxon>ecological metagenomes</taxon>
    </lineage>
</organism>
<feature type="non-terminal residue" evidence="2">
    <location>
        <position position="32"/>
    </location>
</feature>
<dbReference type="EMBL" id="BARU01001068">
    <property type="protein sequence ID" value="GAH28730.1"/>
    <property type="molecule type" value="Genomic_DNA"/>
</dbReference>
<gene>
    <name evidence="2" type="ORF">S03H2_03008</name>
</gene>
<sequence>MIKMTRVKRGQVKRRKHKKVLKEARRANPAHG</sequence>
<protein>
    <submittedName>
        <fullName evidence="2">Uncharacterized protein</fullName>
    </submittedName>
</protein>
<evidence type="ECO:0000313" key="2">
    <source>
        <dbReference type="EMBL" id="GAH28730.1"/>
    </source>
</evidence>
<accession>X1F838</accession>
<name>X1F838_9ZZZZ</name>
<feature type="region of interest" description="Disordered" evidence="1">
    <location>
        <begin position="1"/>
        <end position="32"/>
    </location>
</feature>
<evidence type="ECO:0000256" key="1">
    <source>
        <dbReference type="SAM" id="MobiDB-lite"/>
    </source>
</evidence>
<reference evidence="2" key="1">
    <citation type="journal article" date="2014" name="Front. Microbiol.">
        <title>High frequency of phylogenetically diverse reductive dehalogenase-homologous genes in deep subseafloor sedimentary metagenomes.</title>
        <authorList>
            <person name="Kawai M."/>
            <person name="Futagami T."/>
            <person name="Toyoda A."/>
            <person name="Takaki Y."/>
            <person name="Nishi S."/>
            <person name="Hori S."/>
            <person name="Arai W."/>
            <person name="Tsubouchi T."/>
            <person name="Morono Y."/>
            <person name="Uchiyama I."/>
            <person name="Ito T."/>
            <person name="Fujiyama A."/>
            <person name="Inagaki F."/>
            <person name="Takami H."/>
        </authorList>
    </citation>
    <scope>NUCLEOTIDE SEQUENCE</scope>
    <source>
        <strain evidence="2">Expedition CK06-06</strain>
    </source>
</reference>
<feature type="compositionally biased region" description="Basic residues" evidence="1">
    <location>
        <begin position="1"/>
        <end position="20"/>
    </location>
</feature>